<accession>A0A557ZZU7</accession>
<sequence length="123" mass="13829">MTVCGLEQSRPRGVATFVTIAGLYRSECVRGQRLVIVSEIHYERFSGTFGLTDKTRHDNVIDGIGYFAVYSSTGTLLQSPKKVEYPEHVAFDVDVTRVSRVRLEVSNGTNAEYPCWCDARFTK</sequence>
<dbReference type="Pfam" id="PF08305">
    <property type="entry name" value="NPCBM"/>
    <property type="match status" value="1"/>
</dbReference>
<dbReference type="InterPro" id="IPR008979">
    <property type="entry name" value="Galactose-bd-like_sf"/>
</dbReference>
<evidence type="ECO:0000313" key="2">
    <source>
        <dbReference type="EMBL" id="TVT17532.1"/>
    </source>
</evidence>
<proteinExistence type="predicted"/>
<reference evidence="2 3" key="1">
    <citation type="submission" date="2019-07" db="EMBL/GenBank/DDBJ databases">
        <title>New species of Amycolatopsis and Streptomyces.</title>
        <authorList>
            <person name="Duangmal K."/>
            <person name="Teo W.F.A."/>
            <person name="Lipun K."/>
        </authorList>
    </citation>
    <scope>NUCLEOTIDE SEQUENCE [LARGE SCALE GENOMIC DNA]</scope>
    <source>
        <strain evidence="2 3">JCM 30562</strain>
    </source>
</reference>
<dbReference type="EMBL" id="VJZA01000077">
    <property type="protein sequence ID" value="TVT17532.1"/>
    <property type="molecule type" value="Genomic_DNA"/>
</dbReference>
<name>A0A557ZZU7_9PSEU</name>
<dbReference type="InterPro" id="IPR013222">
    <property type="entry name" value="Glyco_hyd_98_carb-bd"/>
</dbReference>
<organism evidence="2 3">
    <name type="scientific">Amycolatopsis acidiphila</name>
    <dbReference type="NCBI Taxonomy" id="715473"/>
    <lineage>
        <taxon>Bacteria</taxon>
        <taxon>Bacillati</taxon>
        <taxon>Actinomycetota</taxon>
        <taxon>Actinomycetes</taxon>
        <taxon>Pseudonocardiales</taxon>
        <taxon>Pseudonocardiaceae</taxon>
        <taxon>Amycolatopsis</taxon>
    </lineage>
</organism>
<dbReference type="SUPFAM" id="SSF49785">
    <property type="entry name" value="Galactose-binding domain-like"/>
    <property type="match status" value="1"/>
</dbReference>
<protein>
    <recommendedName>
        <fullName evidence="1">Glycosyl hydrolase family 98 putative carbohydrate-binding module domain-containing protein</fullName>
    </recommendedName>
</protein>
<evidence type="ECO:0000259" key="1">
    <source>
        <dbReference type="Pfam" id="PF08305"/>
    </source>
</evidence>
<keyword evidence="3" id="KW-1185">Reference proteome</keyword>
<dbReference type="RefSeq" id="WP_144643506.1">
    <property type="nucleotide sequence ID" value="NZ_CP090063.1"/>
</dbReference>
<dbReference type="Gene3D" id="2.60.120.1060">
    <property type="entry name" value="NPCBM/NEW2 domain"/>
    <property type="match status" value="1"/>
</dbReference>
<feature type="domain" description="Glycosyl hydrolase family 98 putative carbohydrate-binding module" evidence="1">
    <location>
        <begin position="40"/>
        <end position="122"/>
    </location>
</feature>
<evidence type="ECO:0000313" key="3">
    <source>
        <dbReference type="Proteomes" id="UP000318578"/>
    </source>
</evidence>
<comment type="caution">
    <text evidence="2">The sequence shown here is derived from an EMBL/GenBank/DDBJ whole genome shotgun (WGS) entry which is preliminary data.</text>
</comment>
<dbReference type="Proteomes" id="UP000318578">
    <property type="component" value="Unassembled WGS sequence"/>
</dbReference>
<dbReference type="InterPro" id="IPR038637">
    <property type="entry name" value="NPCBM_sf"/>
</dbReference>
<gene>
    <name evidence="2" type="ORF">FNH06_31090</name>
</gene>
<dbReference type="AlphaFoldDB" id="A0A557ZZU7"/>